<keyword evidence="2" id="KW-0175">Coiled coil</keyword>
<protein>
    <submittedName>
        <fullName evidence="5">Multidrug resistance efflux pump</fullName>
    </submittedName>
</protein>
<name>A0A1T4R0E3_9FUSO</name>
<dbReference type="SUPFAM" id="SSF111369">
    <property type="entry name" value="HlyD-like secretion proteins"/>
    <property type="match status" value="1"/>
</dbReference>
<comment type="subcellular location">
    <subcellularLocation>
        <location evidence="1">Cell envelope</location>
    </subcellularLocation>
</comment>
<feature type="transmembrane region" description="Helical" evidence="3">
    <location>
        <begin position="9"/>
        <end position="28"/>
    </location>
</feature>
<accession>A0A1T4R0E3</accession>
<evidence type="ECO:0000259" key="4">
    <source>
        <dbReference type="Pfam" id="PF25917"/>
    </source>
</evidence>
<dbReference type="Gene3D" id="2.40.30.170">
    <property type="match status" value="1"/>
</dbReference>
<feature type="domain" description="Multidrug resistance protein MdtA-like barrel-sandwich hybrid" evidence="4">
    <location>
        <begin position="44"/>
        <end position="227"/>
    </location>
</feature>
<dbReference type="AlphaFoldDB" id="A0A1T4R0E3"/>
<dbReference type="Pfam" id="PF25917">
    <property type="entry name" value="BSH_RND"/>
    <property type="match status" value="1"/>
</dbReference>
<dbReference type="EMBL" id="FUWX01000037">
    <property type="protein sequence ID" value="SKA09171.1"/>
    <property type="molecule type" value="Genomic_DNA"/>
</dbReference>
<evidence type="ECO:0000256" key="1">
    <source>
        <dbReference type="ARBA" id="ARBA00004196"/>
    </source>
</evidence>
<evidence type="ECO:0000313" key="5">
    <source>
        <dbReference type="EMBL" id="SKA09171.1"/>
    </source>
</evidence>
<keyword evidence="6" id="KW-1185">Reference proteome</keyword>
<dbReference type="InterPro" id="IPR050465">
    <property type="entry name" value="UPF0194_transport"/>
</dbReference>
<dbReference type="PANTHER" id="PTHR32347:SF14">
    <property type="entry name" value="EFFLUX SYSTEM COMPONENT YKNX-RELATED"/>
    <property type="match status" value="1"/>
</dbReference>
<evidence type="ECO:0000256" key="3">
    <source>
        <dbReference type="SAM" id="Phobius"/>
    </source>
</evidence>
<keyword evidence="3" id="KW-0472">Membrane</keyword>
<keyword evidence="3" id="KW-1133">Transmembrane helix</keyword>
<dbReference type="GO" id="GO:0030313">
    <property type="term" value="C:cell envelope"/>
    <property type="evidence" value="ECO:0007669"/>
    <property type="project" value="UniProtKB-SubCell"/>
</dbReference>
<dbReference type="Proteomes" id="UP000191153">
    <property type="component" value="Unassembled WGS sequence"/>
</dbReference>
<dbReference type="RefSeq" id="WP_078694935.1">
    <property type="nucleotide sequence ID" value="NZ_FUWX01000037.1"/>
</dbReference>
<dbReference type="OrthoDB" id="92882at2"/>
<proteinExistence type="predicted"/>
<dbReference type="STRING" id="180163.SAMN02745174_02523"/>
<evidence type="ECO:0000256" key="2">
    <source>
        <dbReference type="ARBA" id="ARBA00023054"/>
    </source>
</evidence>
<dbReference type="Gene3D" id="2.40.50.100">
    <property type="match status" value="1"/>
</dbReference>
<evidence type="ECO:0000313" key="6">
    <source>
        <dbReference type="Proteomes" id="UP000191153"/>
    </source>
</evidence>
<keyword evidence="3" id="KW-0812">Transmembrane</keyword>
<gene>
    <name evidence="5" type="ORF">SAMN02745174_02523</name>
</gene>
<reference evidence="5 6" key="1">
    <citation type="submission" date="2017-02" db="EMBL/GenBank/DDBJ databases">
        <authorList>
            <person name="Peterson S.W."/>
        </authorList>
    </citation>
    <scope>NUCLEOTIDE SEQUENCE [LARGE SCALE GENOMIC DNA]</scope>
    <source>
        <strain evidence="5 6">ATCC 700028</strain>
    </source>
</reference>
<dbReference type="InterPro" id="IPR058625">
    <property type="entry name" value="MdtA-like_BSH"/>
</dbReference>
<dbReference type="PANTHER" id="PTHR32347">
    <property type="entry name" value="EFFLUX SYSTEM COMPONENT YKNX-RELATED"/>
    <property type="match status" value="1"/>
</dbReference>
<organism evidence="5 6">
    <name type="scientific">Cetobacterium ceti</name>
    <dbReference type="NCBI Taxonomy" id="180163"/>
    <lineage>
        <taxon>Bacteria</taxon>
        <taxon>Fusobacteriati</taxon>
        <taxon>Fusobacteriota</taxon>
        <taxon>Fusobacteriia</taxon>
        <taxon>Fusobacteriales</taxon>
        <taxon>Fusobacteriaceae</taxon>
        <taxon>Cetobacterium</taxon>
    </lineage>
</organism>
<sequence length="355" mass="40450">MDYRKKGKLIYGGIVLSFFTVFIAIVLLERNIPYSSRAFLEYKIAPVFSKVSGTIEEIYVKNGDRVKEGEKVIGLDKSMYRASYISALGNFKKIENSLNGLSEDIKSSKDIVEKNKLIYERDKKDFAKFEKLYKNGYVNDIDYENAKVKMVQSEKTLKISENQLEQEIIKYGESKEENPELLSAQGNLERAKLDLEYTDIKAPIDGVVVMDQLYPNSLVKQGSTLFYIRDNDKMNVEVNLREKNIGAIKPGRKALVLFDGIPDRYFSGKVESMDKILADGYSNSSTLVNIPLDNRWVRDAGKVRVSIKMDKNPELENLVSGSKASVILLSPNDNGIYNFLAKIWINIIKVFNYVY</sequence>